<organism evidence="1">
    <name type="scientific">Fusarium oxysporum f. sp. melonis 26406</name>
    <dbReference type="NCBI Taxonomy" id="1089452"/>
    <lineage>
        <taxon>Eukaryota</taxon>
        <taxon>Fungi</taxon>
        <taxon>Dikarya</taxon>
        <taxon>Ascomycota</taxon>
        <taxon>Pezizomycotina</taxon>
        <taxon>Sordariomycetes</taxon>
        <taxon>Hypocreomycetidae</taxon>
        <taxon>Hypocreales</taxon>
        <taxon>Nectriaceae</taxon>
        <taxon>Fusarium</taxon>
        <taxon>Fusarium oxysporum species complex</taxon>
    </lineage>
</organism>
<dbReference type="VEuPathDB" id="FungiDB:FOMG_19334"/>
<dbReference type="Proteomes" id="UP000030703">
    <property type="component" value="Unassembled WGS sequence"/>
</dbReference>
<evidence type="ECO:0000313" key="1">
    <source>
        <dbReference type="EMBL" id="EXK23916.1"/>
    </source>
</evidence>
<dbReference type="PANTHER" id="PTHR38791">
    <property type="entry name" value="ZN(II)2CYS6 TRANSCRIPTION FACTOR (EUROFUNG)-RELATED-RELATED"/>
    <property type="match status" value="1"/>
</dbReference>
<dbReference type="PANTHER" id="PTHR38791:SF5">
    <property type="entry name" value="TRANSCRIPTION FACTOR DBAG-RELATED"/>
    <property type="match status" value="1"/>
</dbReference>
<proteinExistence type="predicted"/>
<dbReference type="AlphaFoldDB" id="W9ZS27"/>
<protein>
    <submittedName>
        <fullName evidence="1">Uncharacterized protein</fullName>
    </submittedName>
</protein>
<reference evidence="1" key="1">
    <citation type="submission" date="2012-04" db="EMBL/GenBank/DDBJ databases">
        <title>The Genome Sequence of Fusarium oxysporum melonis.</title>
        <authorList>
            <consortium name="The Broad Institute Genome Sequencing Platform"/>
            <person name="Ma L.-J."/>
            <person name="Gale L.R."/>
            <person name="Schwartz D.C."/>
            <person name="Zhou S."/>
            <person name="Corby-Kistler H."/>
            <person name="Young S.K."/>
            <person name="Zeng Q."/>
            <person name="Gargeya S."/>
            <person name="Fitzgerald M."/>
            <person name="Haas B."/>
            <person name="Abouelleil A."/>
            <person name="Alvarado L."/>
            <person name="Arachchi H.M."/>
            <person name="Berlin A."/>
            <person name="Brown A."/>
            <person name="Chapman S.B."/>
            <person name="Chen Z."/>
            <person name="Dunbar C."/>
            <person name="Freedman E."/>
            <person name="Gearin G."/>
            <person name="Goldberg J."/>
            <person name="Griggs A."/>
            <person name="Gujja S."/>
            <person name="Heiman D."/>
            <person name="Howarth C."/>
            <person name="Larson L."/>
            <person name="Lui A."/>
            <person name="MacDonald P.J.P."/>
            <person name="Montmayeur A."/>
            <person name="Murphy C."/>
            <person name="Neiman D."/>
            <person name="Pearson M."/>
            <person name="Priest M."/>
            <person name="Roberts A."/>
            <person name="Saif S."/>
            <person name="Shea T."/>
            <person name="Shenoy N."/>
            <person name="Sisk P."/>
            <person name="Stolte C."/>
            <person name="Sykes S."/>
            <person name="Wortman J."/>
            <person name="Nusbaum C."/>
            <person name="Birren B."/>
        </authorList>
    </citation>
    <scope>NUCLEOTIDE SEQUENCE</scope>
    <source>
        <strain evidence="1">26406</strain>
    </source>
</reference>
<accession>W9ZS27</accession>
<name>W9ZS27_FUSOX</name>
<reference evidence="1" key="2">
    <citation type="submission" date="2014-02" db="EMBL/GenBank/DDBJ databases">
        <title>Annotation of the Genome Sequence of Fusarium oxysporum f. sp. melonis 26406.</title>
        <authorList>
            <consortium name="The Broad Institute Genomics Platform"/>
            <person name="Ma L.-J."/>
            <person name="Corby-Kistler H."/>
            <person name="Broz K."/>
            <person name="Gale L.R."/>
            <person name="Jonkers W."/>
            <person name="O'Donnell K."/>
            <person name="Ploetz R."/>
            <person name="Steinberg C."/>
            <person name="Schwartz D.C."/>
            <person name="VanEtten H."/>
            <person name="Zhou S."/>
            <person name="Young S.K."/>
            <person name="Zeng Q."/>
            <person name="Gargeya S."/>
            <person name="Fitzgerald M."/>
            <person name="Abouelleil A."/>
            <person name="Alvarado L."/>
            <person name="Chapman S.B."/>
            <person name="Gainer-Dewar J."/>
            <person name="Goldberg J."/>
            <person name="Griggs A."/>
            <person name="Gujja S."/>
            <person name="Hansen M."/>
            <person name="Howarth C."/>
            <person name="Imamovic A."/>
            <person name="Ireland A."/>
            <person name="Larimer J."/>
            <person name="McCowan C."/>
            <person name="Murphy C."/>
            <person name="Pearson M."/>
            <person name="Poon T.W."/>
            <person name="Priest M."/>
            <person name="Roberts A."/>
            <person name="Saif S."/>
            <person name="Shea T."/>
            <person name="Sykes S."/>
            <person name="Wortman J."/>
            <person name="Nusbaum C."/>
            <person name="Birren B."/>
        </authorList>
    </citation>
    <scope>NUCLEOTIDE SEQUENCE</scope>
    <source>
        <strain evidence="1">26406</strain>
    </source>
</reference>
<dbReference type="EMBL" id="KI980492">
    <property type="protein sequence ID" value="EXK23916.1"/>
    <property type="molecule type" value="Genomic_DNA"/>
</dbReference>
<gene>
    <name evidence="1" type="ORF">FOMG_19334</name>
</gene>
<dbReference type="OrthoDB" id="2991872at2759"/>
<dbReference type="HOGENOM" id="CLU_2061600_0_0_1"/>
<sequence>MFSYIDSTVYGRYLPQLYAEVILQQPAQNALITTIRAASLAALARRHQSQGIIGMALREFSTALAQTNASLANPNTATLNQTIGAVLALGLFELIVFTGKGNIKNWTAHTLGTIALLRL</sequence>
<dbReference type="InterPro" id="IPR053175">
    <property type="entry name" value="DHMBA_Reg_Transcription_Factor"/>
</dbReference>